<dbReference type="PANTHER" id="PTHR34613:SF1">
    <property type="entry name" value="SLL6017 PROTEIN"/>
    <property type="match status" value="1"/>
</dbReference>
<evidence type="ECO:0000313" key="2">
    <source>
        <dbReference type="Proteomes" id="UP000503540"/>
    </source>
</evidence>
<proteinExistence type="predicted"/>
<accession>A0A6G9YQW7</accession>
<protein>
    <recommendedName>
        <fullName evidence="3">Rpn family recombination-promoting nuclease/putative transposase</fullName>
    </recommendedName>
</protein>
<dbReference type="RefSeq" id="WP_167477725.1">
    <property type="nucleotide sequence ID" value="NZ_CP046172.1"/>
</dbReference>
<dbReference type="KEGG" id="nah:F5544_38320"/>
<dbReference type="PANTHER" id="PTHR34613">
    <property type="entry name" value="SLL0800 PROTEIN"/>
    <property type="match status" value="1"/>
</dbReference>
<reference evidence="1 2" key="1">
    <citation type="journal article" date="2019" name="ACS Chem. Biol.">
        <title>Identification and Mobilization of a Cryptic Antibiotic Biosynthesis Gene Locus from a Human-Pathogenic Nocardia Isolate.</title>
        <authorList>
            <person name="Herisse M."/>
            <person name="Ishida K."/>
            <person name="Porter J.L."/>
            <person name="Howden B."/>
            <person name="Hertweck C."/>
            <person name="Stinear T.P."/>
            <person name="Pidot S.J."/>
        </authorList>
    </citation>
    <scope>NUCLEOTIDE SEQUENCE [LARGE SCALE GENOMIC DNA]</scope>
    <source>
        <strain evidence="1 2">AUSMDU00012717</strain>
    </source>
</reference>
<gene>
    <name evidence="1" type="ORF">F5544_38320</name>
</gene>
<name>A0A6G9YQW7_9NOCA</name>
<dbReference type="EMBL" id="CP046172">
    <property type="protein sequence ID" value="QIS15487.1"/>
    <property type="molecule type" value="Genomic_DNA"/>
</dbReference>
<sequence length="329" mass="36748">MPTNNHEVPLELFRDRPDLAPKIARDVLNLPVPDKLCWRLGPETVTMLGPIELRLDVSLVGDNEKKPEYAIIQEVQNSCAEDDLKRIRGSWPEYVTSLRKRLGCQVVLLAYCPDERTAAAIGQPVETGHPGFVFAPVTYWPGKLPAVTDPVAAVQWPELVLLSVPGHVRNAERRRVLEMVPQAVAGFGQERGLFYYDYVCARLPEAARLELEKIMSISAETYRWESDFALRHQAIGHDKGLAEGRAEGHFVGRIKGRAEGRLEGRAEGRTEGKAEGEATSILTVLEARGIEVDTTTRERVLTCSDLEQLSRWLIRAVQATTATEIFDED</sequence>
<dbReference type="Proteomes" id="UP000503540">
    <property type="component" value="Chromosome"/>
</dbReference>
<dbReference type="AlphaFoldDB" id="A0A6G9YQW7"/>
<organism evidence="1 2">
    <name type="scientific">Nocardia arthritidis</name>
    <dbReference type="NCBI Taxonomy" id="228602"/>
    <lineage>
        <taxon>Bacteria</taxon>
        <taxon>Bacillati</taxon>
        <taxon>Actinomycetota</taxon>
        <taxon>Actinomycetes</taxon>
        <taxon>Mycobacteriales</taxon>
        <taxon>Nocardiaceae</taxon>
        <taxon>Nocardia</taxon>
    </lineage>
</organism>
<keyword evidence="2" id="KW-1185">Reference proteome</keyword>
<evidence type="ECO:0008006" key="3">
    <source>
        <dbReference type="Google" id="ProtNLM"/>
    </source>
</evidence>
<evidence type="ECO:0000313" key="1">
    <source>
        <dbReference type="EMBL" id="QIS15487.1"/>
    </source>
</evidence>